<accession>A0A6J5NRA0</accession>
<dbReference type="InterPro" id="IPR029044">
    <property type="entry name" value="Nucleotide-diphossugar_trans"/>
</dbReference>
<sequence>MIVTAPIPVFGRFPLVRLTISRLKRQGVTPIVLGHEREAMDIAKQMDVEFISIDNDPLGYKWNKGFQASKNYNADAVIFMGSSDWCSDQYIERCKEHSKDFGMLGMLGCHFADVSDHLRLVHWKGYHDSMRKNEPIGIGRFLNREFLETINWTPFNPQLSSGLDWSMWLKAIKSNQDIGILECDNSVQLLSISTNKWNNKHKFTDHWTGALKSVRCDVSMLEKEFNELKQLL</sequence>
<reference evidence="1" key="1">
    <citation type="submission" date="2020-04" db="EMBL/GenBank/DDBJ databases">
        <authorList>
            <person name="Chiriac C."/>
            <person name="Salcher M."/>
            <person name="Ghai R."/>
            <person name="Kavagutti S V."/>
        </authorList>
    </citation>
    <scope>NUCLEOTIDE SEQUENCE</scope>
</reference>
<proteinExistence type="predicted"/>
<dbReference type="Gene3D" id="3.90.550.10">
    <property type="entry name" value="Spore Coat Polysaccharide Biosynthesis Protein SpsA, Chain A"/>
    <property type="match status" value="1"/>
</dbReference>
<protein>
    <submittedName>
        <fullName evidence="1">Glyco_tranf_GTA_type domain containing protein</fullName>
    </submittedName>
</protein>
<dbReference type="SUPFAM" id="SSF53448">
    <property type="entry name" value="Nucleotide-diphospho-sugar transferases"/>
    <property type="match status" value="1"/>
</dbReference>
<name>A0A6J5NRA0_9CAUD</name>
<gene>
    <name evidence="1" type="ORF">UFOVP775_26</name>
</gene>
<evidence type="ECO:0000313" key="1">
    <source>
        <dbReference type="EMBL" id="CAB4162300.1"/>
    </source>
</evidence>
<dbReference type="EMBL" id="LR796725">
    <property type="protein sequence ID" value="CAB4162300.1"/>
    <property type="molecule type" value="Genomic_DNA"/>
</dbReference>
<organism evidence="1">
    <name type="scientific">uncultured Caudovirales phage</name>
    <dbReference type="NCBI Taxonomy" id="2100421"/>
    <lineage>
        <taxon>Viruses</taxon>
        <taxon>Duplodnaviria</taxon>
        <taxon>Heunggongvirae</taxon>
        <taxon>Uroviricota</taxon>
        <taxon>Caudoviricetes</taxon>
        <taxon>Peduoviridae</taxon>
        <taxon>Maltschvirus</taxon>
        <taxon>Maltschvirus maltsch</taxon>
    </lineage>
</organism>